<dbReference type="PANTHER" id="PTHR44329">
    <property type="entry name" value="SERINE/THREONINE-PROTEIN KINASE TNNI3K-RELATED"/>
    <property type="match status" value="1"/>
</dbReference>
<proteinExistence type="predicted"/>
<feature type="domain" description="Serine-threonine/tyrosine-protein kinase catalytic" evidence="1">
    <location>
        <begin position="1"/>
        <end position="59"/>
    </location>
</feature>
<dbReference type="Proteomes" id="UP001152484">
    <property type="component" value="Unassembled WGS sequence"/>
</dbReference>
<dbReference type="InterPro" id="IPR051681">
    <property type="entry name" value="Ser/Thr_Kinases-Pseudokinases"/>
</dbReference>
<organism evidence="2 3">
    <name type="scientific">Cuscuta europaea</name>
    <name type="common">European dodder</name>
    <dbReference type="NCBI Taxonomy" id="41803"/>
    <lineage>
        <taxon>Eukaryota</taxon>
        <taxon>Viridiplantae</taxon>
        <taxon>Streptophyta</taxon>
        <taxon>Embryophyta</taxon>
        <taxon>Tracheophyta</taxon>
        <taxon>Spermatophyta</taxon>
        <taxon>Magnoliopsida</taxon>
        <taxon>eudicotyledons</taxon>
        <taxon>Gunneridae</taxon>
        <taxon>Pentapetalae</taxon>
        <taxon>asterids</taxon>
        <taxon>lamiids</taxon>
        <taxon>Solanales</taxon>
        <taxon>Convolvulaceae</taxon>
        <taxon>Cuscuteae</taxon>
        <taxon>Cuscuta</taxon>
        <taxon>Cuscuta subgen. Cuscuta</taxon>
    </lineage>
</organism>
<sequence>MKCVRHPNVVLFMGTVTKRPHLSIVTEYLPRGSLYRLIHRPANGEMMDQRRRLRMALDVVCPDVKHCLFSRCMHFFYDTHMKSRSRVSTIFIALAPCGSLGS</sequence>
<comment type="caution">
    <text evidence="2">The sequence shown here is derived from an EMBL/GenBank/DDBJ whole genome shotgun (WGS) entry which is preliminary data.</text>
</comment>
<dbReference type="Gene3D" id="1.10.510.10">
    <property type="entry name" value="Transferase(Phosphotransferase) domain 1"/>
    <property type="match status" value="1"/>
</dbReference>
<dbReference type="InterPro" id="IPR001245">
    <property type="entry name" value="Ser-Thr/Tyr_kinase_cat_dom"/>
</dbReference>
<dbReference type="AlphaFoldDB" id="A0A9P1EAY9"/>
<dbReference type="PANTHER" id="PTHR44329:SF231">
    <property type="entry name" value="PROTEIN KINASE SUPERFAMILY PROTEIN"/>
    <property type="match status" value="1"/>
</dbReference>
<evidence type="ECO:0000313" key="3">
    <source>
        <dbReference type="Proteomes" id="UP001152484"/>
    </source>
</evidence>
<dbReference type="Pfam" id="PF07714">
    <property type="entry name" value="PK_Tyr_Ser-Thr"/>
    <property type="match status" value="1"/>
</dbReference>
<accession>A0A9P1EAY9</accession>
<evidence type="ECO:0000313" key="2">
    <source>
        <dbReference type="EMBL" id="CAH9091876.1"/>
    </source>
</evidence>
<protein>
    <recommendedName>
        <fullName evidence="1">Serine-threonine/tyrosine-protein kinase catalytic domain-containing protein</fullName>
    </recommendedName>
</protein>
<evidence type="ECO:0000259" key="1">
    <source>
        <dbReference type="Pfam" id="PF07714"/>
    </source>
</evidence>
<dbReference type="InterPro" id="IPR011009">
    <property type="entry name" value="Kinase-like_dom_sf"/>
</dbReference>
<gene>
    <name evidence="2" type="ORF">CEURO_LOCUS11741</name>
</gene>
<dbReference type="OrthoDB" id="339325at2759"/>
<dbReference type="GO" id="GO:0004674">
    <property type="term" value="F:protein serine/threonine kinase activity"/>
    <property type="evidence" value="ECO:0007669"/>
    <property type="project" value="TreeGrafter"/>
</dbReference>
<reference evidence="2" key="1">
    <citation type="submission" date="2022-07" db="EMBL/GenBank/DDBJ databases">
        <authorList>
            <person name="Macas J."/>
            <person name="Novak P."/>
            <person name="Neumann P."/>
        </authorList>
    </citation>
    <scope>NUCLEOTIDE SEQUENCE</scope>
</reference>
<dbReference type="SUPFAM" id="SSF56112">
    <property type="entry name" value="Protein kinase-like (PK-like)"/>
    <property type="match status" value="1"/>
</dbReference>
<keyword evidence="3" id="KW-1185">Reference proteome</keyword>
<name>A0A9P1EAY9_CUSEU</name>
<dbReference type="EMBL" id="CAMAPE010000027">
    <property type="protein sequence ID" value="CAH9091876.1"/>
    <property type="molecule type" value="Genomic_DNA"/>
</dbReference>